<reference evidence="1 2" key="1">
    <citation type="submission" date="2023-05" db="EMBL/GenBank/DDBJ databases">
        <title>Novel species of genus Flectobacillus isolated from stream in China.</title>
        <authorList>
            <person name="Lu H."/>
        </authorList>
    </citation>
    <scope>NUCLEOTIDE SEQUENCE [LARGE SCALE GENOMIC DNA]</scope>
    <source>
        <strain evidence="1 2">KCTC 42575</strain>
    </source>
</reference>
<evidence type="ECO:0008006" key="3">
    <source>
        <dbReference type="Google" id="ProtNLM"/>
    </source>
</evidence>
<gene>
    <name evidence="1" type="ORF">QM524_11730</name>
</gene>
<organism evidence="1 2">
    <name type="scientific">Flectobacillus roseus</name>
    <dbReference type="NCBI Taxonomy" id="502259"/>
    <lineage>
        <taxon>Bacteria</taxon>
        <taxon>Pseudomonadati</taxon>
        <taxon>Bacteroidota</taxon>
        <taxon>Cytophagia</taxon>
        <taxon>Cytophagales</taxon>
        <taxon>Flectobacillaceae</taxon>
        <taxon>Flectobacillus</taxon>
    </lineage>
</organism>
<name>A0ABT6Y8N0_9BACT</name>
<dbReference type="Gene3D" id="3.40.50.300">
    <property type="entry name" value="P-loop containing nucleotide triphosphate hydrolases"/>
    <property type="match status" value="1"/>
</dbReference>
<dbReference type="RefSeq" id="WP_283344742.1">
    <property type="nucleotide sequence ID" value="NZ_JASHIF010000009.1"/>
</dbReference>
<comment type="caution">
    <text evidence="1">The sequence shown here is derived from an EMBL/GenBank/DDBJ whole genome shotgun (WGS) entry which is preliminary data.</text>
</comment>
<sequence>MQTQSNLSNTSEILLNNKQADFLEAFLNNLADTPDPKDPRGWGFTGGWRATAQCGRGFGKSHLLCHIIALSASELPGARAGLVGLTLRQVSDIILSQSAEVFKAWGYEEYNSKTGTGCYTVNQRPPEHWQKAKYPLRKYDNCICFANGYTVDFLSVGQIQAKRGTSLDQLFIDESATIKEEIFNKVLRPTVRANKYAYQDTRPERKGFNHPLHWAIIDFTSAPWLAEGRWIYKTEDLAQQKPYKYHYMQGSAYDNLMFLPGNYIEDQREVLDPLSFDVEILNKRRTKNPNSFYSAFSDRHVYMDYERLDYDPNRPLEISWDFNAKFTSVSVWQDFGNEFKCIDVLWVKEAPDGLLVNKLTNDLITRYKNHHNKRVVLYGDNGGSKKDANRKPYFEDIKTAFRKDKWVIFDEVQTGYPPYNIRYKLVNEILKGTIAKVPTILINGWSAKAMVMSLQDAPIVGDNFEKDKSSEKKDIPQEFATHLSDTFDYIMFRKFSKYLSYISAKARPFLFKKAS</sequence>
<proteinExistence type="predicted"/>
<evidence type="ECO:0000313" key="2">
    <source>
        <dbReference type="Proteomes" id="UP001236507"/>
    </source>
</evidence>
<protein>
    <recommendedName>
        <fullName evidence="3">Terminase large subunit</fullName>
    </recommendedName>
</protein>
<keyword evidence="2" id="KW-1185">Reference proteome</keyword>
<dbReference type="EMBL" id="JASHIF010000009">
    <property type="protein sequence ID" value="MDI9859881.1"/>
    <property type="molecule type" value="Genomic_DNA"/>
</dbReference>
<accession>A0ABT6Y8N0</accession>
<evidence type="ECO:0000313" key="1">
    <source>
        <dbReference type="EMBL" id="MDI9859881.1"/>
    </source>
</evidence>
<dbReference type="Proteomes" id="UP001236507">
    <property type="component" value="Unassembled WGS sequence"/>
</dbReference>
<dbReference type="InterPro" id="IPR027417">
    <property type="entry name" value="P-loop_NTPase"/>
</dbReference>